<dbReference type="PROSITE" id="PS51257">
    <property type="entry name" value="PROKAR_LIPOPROTEIN"/>
    <property type="match status" value="1"/>
</dbReference>
<reference evidence="2 3" key="1">
    <citation type="journal article" date="2015" name="Int. J. Syst. Evol. Microbiol.">
        <title>Winogradskyella litoriviva sp. nov., isolated from coastal seawater.</title>
        <authorList>
            <person name="Nedashkovskaya O.I."/>
            <person name="Kukhlevskiy A.D."/>
            <person name="Zhukova N.V."/>
            <person name="Kim S.J."/>
            <person name="Rhee S.K."/>
            <person name="Mikhailov V.V."/>
        </authorList>
    </citation>
    <scope>NUCLEOTIDE SEQUENCE [LARGE SCALE GENOMIC DNA]</scope>
    <source>
        <strain evidence="2 3">KMM6491</strain>
    </source>
</reference>
<name>A0ABX2E7N6_9FLAO</name>
<evidence type="ECO:0000256" key="1">
    <source>
        <dbReference type="SAM" id="SignalP"/>
    </source>
</evidence>
<keyword evidence="1" id="KW-0732">Signal</keyword>
<feature type="chain" id="PRO_5047229928" evidence="1">
    <location>
        <begin position="21"/>
        <end position="285"/>
    </location>
</feature>
<evidence type="ECO:0000313" key="2">
    <source>
        <dbReference type="EMBL" id="NRD24309.1"/>
    </source>
</evidence>
<proteinExistence type="predicted"/>
<feature type="signal peptide" evidence="1">
    <location>
        <begin position="1"/>
        <end position="20"/>
    </location>
</feature>
<sequence>MKISLLKTLCIILLSSLFLAASCFSDNDNENDDLDCENEENLALPADDMTELWIANITRATISDRLAITDGRKSPIHGNEIYRNNLGLENNMSIFSISGGSYNTDGTYPKTTDNAYTAYSLYDLERNNITISFVFCDESIANAELMVNEPIFFDNQSWILPYENNSIRIIEQGSLTITAKSERLQDEIPPLGKDINNNALETFRFNSEDMTYSYDCVEYTNHELNALKYGPNAVSDNVLYPIDITHSELTEMLGTENNVFPIKIIETALVQDGVRIEPVAQPPNF</sequence>
<accession>A0ABX2E7N6</accession>
<gene>
    <name evidence="2" type="ORF">HNV10_13705</name>
</gene>
<comment type="caution">
    <text evidence="2">The sequence shown here is derived from an EMBL/GenBank/DDBJ whole genome shotgun (WGS) entry which is preliminary data.</text>
</comment>
<evidence type="ECO:0000313" key="3">
    <source>
        <dbReference type="Proteomes" id="UP000805085"/>
    </source>
</evidence>
<organism evidence="2 3">
    <name type="scientific">Winogradskyella litoriviva</name>
    <dbReference type="NCBI Taxonomy" id="1220182"/>
    <lineage>
        <taxon>Bacteria</taxon>
        <taxon>Pseudomonadati</taxon>
        <taxon>Bacteroidota</taxon>
        <taxon>Flavobacteriia</taxon>
        <taxon>Flavobacteriales</taxon>
        <taxon>Flavobacteriaceae</taxon>
        <taxon>Winogradskyella</taxon>
    </lineage>
</organism>
<keyword evidence="3" id="KW-1185">Reference proteome</keyword>
<dbReference type="RefSeq" id="WP_173301965.1">
    <property type="nucleotide sequence ID" value="NZ_JABRWQ010000006.1"/>
</dbReference>
<dbReference type="Proteomes" id="UP000805085">
    <property type="component" value="Unassembled WGS sequence"/>
</dbReference>
<dbReference type="EMBL" id="JABRWQ010000006">
    <property type="protein sequence ID" value="NRD24309.1"/>
    <property type="molecule type" value="Genomic_DNA"/>
</dbReference>
<protein>
    <submittedName>
        <fullName evidence="2">Uncharacterized protein</fullName>
    </submittedName>
</protein>